<dbReference type="RefSeq" id="WP_106011170.1">
    <property type="nucleotide sequence ID" value="NZ_JALCPJ010000020.1"/>
</dbReference>
<organism evidence="2 3">
    <name type="scientific">Clostridium luticellarii</name>
    <dbReference type="NCBI Taxonomy" id="1691940"/>
    <lineage>
        <taxon>Bacteria</taxon>
        <taxon>Bacillati</taxon>
        <taxon>Bacillota</taxon>
        <taxon>Clostridia</taxon>
        <taxon>Eubacteriales</taxon>
        <taxon>Clostridiaceae</taxon>
        <taxon>Clostridium</taxon>
    </lineage>
</organism>
<keyword evidence="1" id="KW-0812">Transmembrane</keyword>
<feature type="transmembrane region" description="Helical" evidence="1">
    <location>
        <begin position="164"/>
        <end position="187"/>
    </location>
</feature>
<protein>
    <submittedName>
        <fullName evidence="2">Peptidase family M50</fullName>
    </submittedName>
</protein>
<feature type="transmembrane region" description="Helical" evidence="1">
    <location>
        <begin position="276"/>
        <end position="296"/>
    </location>
</feature>
<dbReference type="EMBL" id="PVXP01000126">
    <property type="protein sequence ID" value="PRR78424.1"/>
    <property type="molecule type" value="Genomic_DNA"/>
</dbReference>
<feature type="transmembrane region" description="Helical" evidence="1">
    <location>
        <begin position="234"/>
        <end position="256"/>
    </location>
</feature>
<feature type="transmembrane region" description="Helical" evidence="1">
    <location>
        <begin position="132"/>
        <end position="152"/>
    </location>
</feature>
<gene>
    <name evidence="2" type="ORF">CLLU_36480</name>
</gene>
<dbReference type="Proteomes" id="UP000237798">
    <property type="component" value="Unassembled WGS sequence"/>
</dbReference>
<sequence>MQNVSEIKPTIVDDINSWLLFEKKSGNIYSIGSLKKDKYIQLPEKLVDPIKTAIKYFDGNHSLNNIEEILMHEYNLKLNTYELYDLLCKANLIEGIDESLVEKQEMDYLSITLKEVKLDKIYCILDKLSGPFFPYIMYSSMIIILISIFFFVKNINVFISGSSYTLLGSYTLGILFGLVLFIVSIGIHEFAHGIMGYRVGLKPSKLVFSLYVATPMFYLKMPGIYSIKPKERIYVWIAGVYANLILASISIILSSFFTGNLKNMFFLFSISNISFIWANLSPLLPLDGYFIMSTLLKRPNLRKSSFKEFKKWALGKKNKFRGLSIVYFIASNLFIGVIIAVQLNIITKTIINVIDNQLTVYQAFYEFRYILIILLIIIIKKLVECILKYKHKKQNQYNTL</sequence>
<keyword evidence="1" id="KW-0472">Membrane</keyword>
<evidence type="ECO:0000256" key="1">
    <source>
        <dbReference type="SAM" id="Phobius"/>
    </source>
</evidence>
<dbReference type="OrthoDB" id="1906242at2"/>
<name>A0A2T0B3E5_9CLOT</name>
<evidence type="ECO:0000313" key="3">
    <source>
        <dbReference type="Proteomes" id="UP000237798"/>
    </source>
</evidence>
<reference evidence="2 3" key="1">
    <citation type="submission" date="2018-03" db="EMBL/GenBank/DDBJ databases">
        <title>Genome sequence of Clostridium luticellarii DSM 29923.</title>
        <authorList>
            <person name="Poehlein A."/>
            <person name="Daniel R."/>
        </authorList>
    </citation>
    <scope>NUCLEOTIDE SEQUENCE [LARGE SCALE GENOMIC DNA]</scope>
    <source>
        <strain evidence="2 3">DSM 29923</strain>
    </source>
</reference>
<accession>A0A2T0B3E5</accession>
<dbReference type="AlphaFoldDB" id="A0A2T0B3E5"/>
<comment type="caution">
    <text evidence="2">The sequence shown here is derived from an EMBL/GenBank/DDBJ whole genome shotgun (WGS) entry which is preliminary data.</text>
</comment>
<keyword evidence="3" id="KW-1185">Reference proteome</keyword>
<keyword evidence="1" id="KW-1133">Transmembrane helix</keyword>
<feature type="transmembrane region" description="Helical" evidence="1">
    <location>
        <begin position="207"/>
        <end position="227"/>
    </location>
</feature>
<feature type="transmembrane region" description="Helical" evidence="1">
    <location>
        <begin position="325"/>
        <end position="347"/>
    </location>
</feature>
<proteinExistence type="predicted"/>
<feature type="transmembrane region" description="Helical" evidence="1">
    <location>
        <begin position="367"/>
        <end position="383"/>
    </location>
</feature>
<evidence type="ECO:0000313" key="2">
    <source>
        <dbReference type="EMBL" id="PRR78424.1"/>
    </source>
</evidence>
<dbReference type="CDD" id="cd05709">
    <property type="entry name" value="S2P-M50"/>
    <property type="match status" value="1"/>
</dbReference>